<proteinExistence type="predicted"/>
<evidence type="ECO:0000313" key="1">
    <source>
        <dbReference type="EMBL" id="KAI5435345.1"/>
    </source>
</evidence>
<sequence length="209" mass="24033">MDLDVIPKAWTYFLHHILDTNLSGSELIFMRALALYYLLNRRAMNVRHIIFANMDEIAQSVMKKSSGHASVILLLCMKEKVAELTDGCIVNLTQALDARWIVDHPRRTTRVKEDFCPHTGLLGRYLTHEVDVWAASQRFRDKFLGDPSTTFYARYQYPGMETPIQLGGPIQQQQYHQTLISAFLYHGDPTTMIRLNTPMTERDLGADED</sequence>
<dbReference type="Gramene" id="Psat02G0195700-T1">
    <property type="protein sequence ID" value="KAI5435345.1"/>
    <property type="gene ID" value="KIW84_021957"/>
</dbReference>
<evidence type="ECO:0000313" key="2">
    <source>
        <dbReference type="Proteomes" id="UP001058974"/>
    </source>
</evidence>
<organism evidence="1 2">
    <name type="scientific">Pisum sativum</name>
    <name type="common">Garden pea</name>
    <name type="synonym">Lathyrus oleraceus</name>
    <dbReference type="NCBI Taxonomy" id="3888"/>
    <lineage>
        <taxon>Eukaryota</taxon>
        <taxon>Viridiplantae</taxon>
        <taxon>Streptophyta</taxon>
        <taxon>Embryophyta</taxon>
        <taxon>Tracheophyta</taxon>
        <taxon>Spermatophyta</taxon>
        <taxon>Magnoliopsida</taxon>
        <taxon>eudicotyledons</taxon>
        <taxon>Gunneridae</taxon>
        <taxon>Pentapetalae</taxon>
        <taxon>rosids</taxon>
        <taxon>fabids</taxon>
        <taxon>Fabales</taxon>
        <taxon>Fabaceae</taxon>
        <taxon>Papilionoideae</taxon>
        <taxon>50 kb inversion clade</taxon>
        <taxon>NPAAA clade</taxon>
        <taxon>Hologalegina</taxon>
        <taxon>IRL clade</taxon>
        <taxon>Fabeae</taxon>
        <taxon>Lathyrus</taxon>
    </lineage>
</organism>
<protein>
    <submittedName>
        <fullName evidence="1">Uncharacterized protein</fullName>
    </submittedName>
</protein>
<dbReference type="AlphaFoldDB" id="A0A9D4YDT4"/>
<gene>
    <name evidence="1" type="ORF">KIW84_021957</name>
</gene>
<reference evidence="1 2" key="1">
    <citation type="journal article" date="2022" name="Nat. Genet.">
        <title>Improved pea reference genome and pan-genome highlight genomic features and evolutionary characteristics.</title>
        <authorList>
            <person name="Yang T."/>
            <person name="Liu R."/>
            <person name="Luo Y."/>
            <person name="Hu S."/>
            <person name="Wang D."/>
            <person name="Wang C."/>
            <person name="Pandey M.K."/>
            <person name="Ge S."/>
            <person name="Xu Q."/>
            <person name="Li N."/>
            <person name="Li G."/>
            <person name="Huang Y."/>
            <person name="Saxena R.K."/>
            <person name="Ji Y."/>
            <person name="Li M."/>
            <person name="Yan X."/>
            <person name="He Y."/>
            <person name="Liu Y."/>
            <person name="Wang X."/>
            <person name="Xiang C."/>
            <person name="Varshney R.K."/>
            <person name="Ding H."/>
            <person name="Gao S."/>
            <person name="Zong X."/>
        </authorList>
    </citation>
    <scope>NUCLEOTIDE SEQUENCE [LARGE SCALE GENOMIC DNA]</scope>
    <source>
        <strain evidence="1 2">cv. Zhongwan 6</strain>
    </source>
</reference>
<accession>A0A9D4YDT4</accession>
<dbReference type="EMBL" id="JAMSHJ010000002">
    <property type="protein sequence ID" value="KAI5435345.1"/>
    <property type="molecule type" value="Genomic_DNA"/>
</dbReference>
<name>A0A9D4YDT4_PEA</name>
<comment type="caution">
    <text evidence="1">The sequence shown here is derived from an EMBL/GenBank/DDBJ whole genome shotgun (WGS) entry which is preliminary data.</text>
</comment>
<dbReference type="Proteomes" id="UP001058974">
    <property type="component" value="Chromosome 2"/>
</dbReference>
<keyword evidence="2" id="KW-1185">Reference proteome</keyword>